<dbReference type="SUPFAM" id="SSF51604">
    <property type="entry name" value="Enolase C-terminal domain-like"/>
    <property type="match status" value="1"/>
</dbReference>
<dbReference type="GO" id="GO:0000287">
    <property type="term" value="F:magnesium ion binding"/>
    <property type="evidence" value="ECO:0007669"/>
    <property type="project" value="UniProtKB-ARBA"/>
</dbReference>
<evidence type="ECO:0000313" key="4">
    <source>
        <dbReference type="Proteomes" id="UP000630353"/>
    </source>
</evidence>
<dbReference type="Pfam" id="PF13378">
    <property type="entry name" value="MR_MLE_C"/>
    <property type="match status" value="1"/>
</dbReference>
<evidence type="ECO:0000313" key="3">
    <source>
        <dbReference type="EMBL" id="GHD62695.1"/>
    </source>
</evidence>
<dbReference type="PANTHER" id="PTHR48080">
    <property type="entry name" value="D-GALACTONATE DEHYDRATASE-RELATED"/>
    <property type="match status" value="1"/>
</dbReference>
<dbReference type="GO" id="GO:0016829">
    <property type="term" value="F:lyase activity"/>
    <property type="evidence" value="ECO:0007669"/>
    <property type="project" value="UniProtKB-KW"/>
</dbReference>
<sequence>MAAVPLTVAAVEARVFRYPLDTVVQTSFGTMADRPMLLVGVTEAGGATGWGEVWCNFPGVGAEHRARLIDSVLAPLLVGKTFEGADAAFRHLTAATEVLAIQCAEPGPFAQAIAGLDTALWDLSGKLVGEPLWRLLGGTSASFGVYASGLNPQSPEVLAARRQAEGYRAFKLKVGFGAERDLGNLTALRETLGPDVRLMVDANQGWTPDQALEMAPKLEPFDLDWLEEPLRADRPWSEWRALAARTAIPLAAGENLMGDPAFDAALAVGVLGVVQPDLAKWGGISACLPLARRIRAAGARYCPHYLGGGIGLLASAHLLAAAGGDGILEIDANPNPLRELLCGPLATVTDGRAALGEAPGLGAEPDLTALERFARPH</sequence>
<keyword evidence="1" id="KW-0456">Lyase</keyword>
<dbReference type="InterPro" id="IPR029017">
    <property type="entry name" value="Enolase-like_N"/>
</dbReference>
<dbReference type="SUPFAM" id="SSF54826">
    <property type="entry name" value="Enolase N-terminal domain-like"/>
    <property type="match status" value="1"/>
</dbReference>
<protein>
    <submittedName>
        <fullName evidence="3">Mandelate racemase</fullName>
    </submittedName>
</protein>
<dbReference type="Pfam" id="PF02746">
    <property type="entry name" value="MR_MLE_N"/>
    <property type="match status" value="1"/>
</dbReference>
<dbReference type="SFLD" id="SFLDG00179">
    <property type="entry name" value="mandelate_racemase"/>
    <property type="match status" value="1"/>
</dbReference>
<dbReference type="EMBL" id="BMZS01000015">
    <property type="protein sequence ID" value="GHD62695.1"/>
    <property type="molecule type" value="Genomic_DNA"/>
</dbReference>
<feature type="domain" description="Mandelate racemase/muconate lactonizing enzyme C-terminal" evidence="2">
    <location>
        <begin position="155"/>
        <end position="249"/>
    </location>
</feature>
<dbReference type="SFLD" id="SFLDS00001">
    <property type="entry name" value="Enolase"/>
    <property type="match status" value="1"/>
</dbReference>
<dbReference type="InterPro" id="IPR018110">
    <property type="entry name" value="Mandel_Rmase/mucon_lact_enz_CS"/>
</dbReference>
<dbReference type="RefSeq" id="WP_189995234.1">
    <property type="nucleotide sequence ID" value="NZ_BMZS01000015.1"/>
</dbReference>
<dbReference type="Gene3D" id="3.30.390.10">
    <property type="entry name" value="Enolase-like, N-terminal domain"/>
    <property type="match status" value="1"/>
</dbReference>
<evidence type="ECO:0000256" key="1">
    <source>
        <dbReference type="ARBA" id="ARBA00023239"/>
    </source>
</evidence>
<dbReference type="InterPro" id="IPR013342">
    <property type="entry name" value="Mandelate_racemase_C"/>
</dbReference>
<dbReference type="Gene3D" id="3.20.20.120">
    <property type="entry name" value="Enolase-like C-terminal domain"/>
    <property type="match status" value="1"/>
</dbReference>
<reference evidence="3" key="2">
    <citation type="submission" date="2020-09" db="EMBL/GenBank/DDBJ databases">
        <authorList>
            <person name="Sun Q."/>
            <person name="Kim S."/>
        </authorList>
    </citation>
    <scope>NUCLEOTIDE SEQUENCE</scope>
    <source>
        <strain evidence="3">KCTC 42651</strain>
    </source>
</reference>
<organism evidence="3 4">
    <name type="scientific">Thalassobaculum fulvum</name>
    <dbReference type="NCBI Taxonomy" id="1633335"/>
    <lineage>
        <taxon>Bacteria</taxon>
        <taxon>Pseudomonadati</taxon>
        <taxon>Pseudomonadota</taxon>
        <taxon>Alphaproteobacteria</taxon>
        <taxon>Rhodospirillales</taxon>
        <taxon>Thalassobaculaceae</taxon>
        <taxon>Thalassobaculum</taxon>
    </lineage>
</organism>
<name>A0A919CSI2_9PROT</name>
<proteinExistence type="predicted"/>
<keyword evidence="4" id="KW-1185">Reference proteome</keyword>
<accession>A0A919CSI2</accession>
<dbReference type="InterPro" id="IPR013341">
    <property type="entry name" value="Mandelate_racemase_N_dom"/>
</dbReference>
<reference evidence="3" key="1">
    <citation type="journal article" date="2014" name="Int. J. Syst. Evol. Microbiol.">
        <title>Complete genome sequence of Corynebacterium casei LMG S-19264T (=DSM 44701T), isolated from a smear-ripened cheese.</title>
        <authorList>
            <consortium name="US DOE Joint Genome Institute (JGI-PGF)"/>
            <person name="Walter F."/>
            <person name="Albersmeier A."/>
            <person name="Kalinowski J."/>
            <person name="Ruckert C."/>
        </authorList>
    </citation>
    <scope>NUCLEOTIDE SEQUENCE</scope>
    <source>
        <strain evidence="3">KCTC 42651</strain>
    </source>
</reference>
<evidence type="ECO:0000259" key="2">
    <source>
        <dbReference type="SMART" id="SM00922"/>
    </source>
</evidence>
<dbReference type="InterPro" id="IPR029065">
    <property type="entry name" value="Enolase_C-like"/>
</dbReference>
<comment type="caution">
    <text evidence="3">The sequence shown here is derived from an EMBL/GenBank/DDBJ whole genome shotgun (WGS) entry which is preliminary data.</text>
</comment>
<dbReference type="GO" id="GO:0009063">
    <property type="term" value="P:amino acid catabolic process"/>
    <property type="evidence" value="ECO:0007669"/>
    <property type="project" value="InterPro"/>
</dbReference>
<dbReference type="PROSITE" id="PS00908">
    <property type="entry name" value="MR_MLE_1"/>
    <property type="match status" value="1"/>
</dbReference>
<dbReference type="CDD" id="cd03316">
    <property type="entry name" value="MR_like"/>
    <property type="match status" value="1"/>
</dbReference>
<dbReference type="PROSITE" id="PS00909">
    <property type="entry name" value="MR_MLE_2"/>
    <property type="match status" value="1"/>
</dbReference>
<dbReference type="InterPro" id="IPR034593">
    <property type="entry name" value="DgoD-like"/>
</dbReference>
<dbReference type="SMART" id="SM00922">
    <property type="entry name" value="MR_MLE"/>
    <property type="match status" value="1"/>
</dbReference>
<dbReference type="InterPro" id="IPR036849">
    <property type="entry name" value="Enolase-like_C_sf"/>
</dbReference>
<gene>
    <name evidence="3" type="ORF">GCM10017083_51790</name>
</gene>
<dbReference type="Proteomes" id="UP000630353">
    <property type="component" value="Unassembled WGS sequence"/>
</dbReference>
<dbReference type="PANTHER" id="PTHR48080:SF2">
    <property type="entry name" value="D-GALACTONATE DEHYDRATASE"/>
    <property type="match status" value="1"/>
</dbReference>
<dbReference type="AlphaFoldDB" id="A0A919CSI2"/>